<feature type="domain" description="Bicarbonate transporter-like transmembrane" evidence="6">
    <location>
        <begin position="21"/>
        <end position="225"/>
    </location>
</feature>
<dbReference type="AlphaFoldDB" id="A0A7J7J2K5"/>
<evidence type="ECO:0000256" key="2">
    <source>
        <dbReference type="ARBA" id="ARBA00022692"/>
    </source>
</evidence>
<evidence type="ECO:0000256" key="1">
    <source>
        <dbReference type="ARBA" id="ARBA00004141"/>
    </source>
</evidence>
<dbReference type="OrthoDB" id="1735926at2759"/>
<dbReference type="InterPro" id="IPR003020">
    <property type="entry name" value="HCO3_transpt_euk"/>
</dbReference>
<dbReference type="GO" id="GO:0051453">
    <property type="term" value="P:regulation of intracellular pH"/>
    <property type="evidence" value="ECO:0007669"/>
    <property type="project" value="TreeGrafter"/>
</dbReference>
<keyword evidence="4 5" id="KW-0472">Membrane</keyword>
<name>A0A7J7J2K5_BUGNE</name>
<dbReference type="GO" id="GO:0005452">
    <property type="term" value="F:solute:inorganic anion antiporter activity"/>
    <property type="evidence" value="ECO:0007669"/>
    <property type="project" value="InterPro"/>
</dbReference>
<dbReference type="Proteomes" id="UP000593567">
    <property type="component" value="Unassembled WGS sequence"/>
</dbReference>
<keyword evidence="8" id="KW-1185">Reference proteome</keyword>
<dbReference type="PANTHER" id="PTHR11453">
    <property type="entry name" value="ANION EXCHANGE PROTEIN"/>
    <property type="match status" value="1"/>
</dbReference>
<dbReference type="EMBL" id="VXIV02003202">
    <property type="protein sequence ID" value="KAF6019966.1"/>
    <property type="molecule type" value="Genomic_DNA"/>
</dbReference>
<dbReference type="GO" id="GO:0015701">
    <property type="term" value="P:bicarbonate transport"/>
    <property type="evidence" value="ECO:0007669"/>
    <property type="project" value="TreeGrafter"/>
</dbReference>
<evidence type="ECO:0000259" key="6">
    <source>
        <dbReference type="Pfam" id="PF00955"/>
    </source>
</evidence>
<comment type="caution">
    <text evidence="7">The sequence shown here is derived from an EMBL/GenBank/DDBJ whole genome shotgun (WGS) entry which is preliminary data.</text>
</comment>
<evidence type="ECO:0000256" key="5">
    <source>
        <dbReference type="SAM" id="Phobius"/>
    </source>
</evidence>
<evidence type="ECO:0000313" key="7">
    <source>
        <dbReference type="EMBL" id="KAF6019966.1"/>
    </source>
</evidence>
<accession>A0A7J7J2K5</accession>
<comment type="subcellular location">
    <subcellularLocation>
        <location evidence="1">Membrane</location>
        <topology evidence="1">Multi-pass membrane protein</topology>
    </subcellularLocation>
</comment>
<evidence type="ECO:0000256" key="3">
    <source>
        <dbReference type="ARBA" id="ARBA00022989"/>
    </source>
</evidence>
<sequence>MLCIYTKTVGAFIQCSCNYFRVIVDKKENKLRKGSGFHLDMLVLGFIALINGFLGVPFVCAATVRSVAHTSALTIMSTNHAPGERPKLERIIEQRLSNLLVHLLIMASLFLGAVLQYIPTAVLFGVFLYMGVASLSGIQLWQRMILLITPTKHHPVDVGYVRYVRVRKMHIFTLIQIICVGILWGVKLSPGAMAFPFVLILLVPLRLFLLKHIFSTQELSELDKDDDCKVLIAAEEDDLDFYGTAHMPD</sequence>
<evidence type="ECO:0000256" key="4">
    <source>
        <dbReference type="ARBA" id="ARBA00023136"/>
    </source>
</evidence>
<gene>
    <name evidence="7" type="ORF">EB796_021708</name>
</gene>
<keyword evidence="3 5" id="KW-1133">Transmembrane helix</keyword>
<feature type="transmembrane region" description="Helical" evidence="5">
    <location>
        <begin position="169"/>
        <end position="186"/>
    </location>
</feature>
<organism evidence="7 8">
    <name type="scientific">Bugula neritina</name>
    <name type="common">Brown bryozoan</name>
    <name type="synonym">Sertularia neritina</name>
    <dbReference type="NCBI Taxonomy" id="10212"/>
    <lineage>
        <taxon>Eukaryota</taxon>
        <taxon>Metazoa</taxon>
        <taxon>Spiralia</taxon>
        <taxon>Lophotrochozoa</taxon>
        <taxon>Bryozoa</taxon>
        <taxon>Gymnolaemata</taxon>
        <taxon>Cheilostomatida</taxon>
        <taxon>Flustrina</taxon>
        <taxon>Buguloidea</taxon>
        <taxon>Bugulidae</taxon>
        <taxon>Bugula</taxon>
    </lineage>
</organism>
<protein>
    <submittedName>
        <fullName evidence="7">SLC4A3</fullName>
    </submittedName>
</protein>
<reference evidence="7" key="1">
    <citation type="submission" date="2020-06" db="EMBL/GenBank/DDBJ databases">
        <title>Draft genome of Bugula neritina, a colonial animal packing powerful symbionts and potential medicines.</title>
        <authorList>
            <person name="Rayko M."/>
        </authorList>
    </citation>
    <scope>NUCLEOTIDE SEQUENCE [LARGE SCALE GENOMIC DNA]</scope>
    <source>
        <strain evidence="7">Kwan_BN1</strain>
    </source>
</reference>
<proteinExistence type="predicted"/>
<keyword evidence="2 5" id="KW-0812">Transmembrane</keyword>
<dbReference type="InterPro" id="IPR011531">
    <property type="entry name" value="HCO3_transpt-like_TM_dom"/>
</dbReference>
<dbReference type="GO" id="GO:0005886">
    <property type="term" value="C:plasma membrane"/>
    <property type="evidence" value="ECO:0007669"/>
    <property type="project" value="TreeGrafter"/>
</dbReference>
<feature type="transmembrane region" description="Helical" evidence="5">
    <location>
        <begin position="41"/>
        <end position="64"/>
    </location>
</feature>
<dbReference type="PANTHER" id="PTHR11453:SF47">
    <property type="entry name" value="ANION EXCHANGE PROTEIN"/>
    <property type="match status" value="1"/>
</dbReference>
<dbReference type="GO" id="GO:0006820">
    <property type="term" value="P:monoatomic anion transport"/>
    <property type="evidence" value="ECO:0007669"/>
    <property type="project" value="InterPro"/>
</dbReference>
<feature type="transmembrane region" description="Helical" evidence="5">
    <location>
        <begin position="121"/>
        <end position="141"/>
    </location>
</feature>
<dbReference type="Pfam" id="PF00955">
    <property type="entry name" value="HCO3_cotransp"/>
    <property type="match status" value="1"/>
</dbReference>
<evidence type="ECO:0000313" key="8">
    <source>
        <dbReference type="Proteomes" id="UP000593567"/>
    </source>
</evidence>
<feature type="transmembrane region" description="Helical" evidence="5">
    <location>
        <begin position="192"/>
        <end position="209"/>
    </location>
</feature>
<feature type="transmembrane region" description="Helical" evidence="5">
    <location>
        <begin position="96"/>
        <end position="115"/>
    </location>
</feature>